<dbReference type="NCBIfam" id="TIGR02505">
    <property type="entry name" value="RTPR"/>
    <property type="match status" value="1"/>
</dbReference>
<comment type="caution">
    <text evidence="5">The sequence shown here is derived from an EMBL/GenBank/DDBJ whole genome shotgun (WGS) entry which is preliminary data.</text>
</comment>
<reference evidence="5" key="2">
    <citation type="submission" date="2021-08" db="EMBL/GenBank/DDBJ databases">
        <authorList>
            <person name="Tani A."/>
            <person name="Ola A."/>
            <person name="Ogura Y."/>
            <person name="Katsura K."/>
            <person name="Hayashi T."/>
        </authorList>
    </citation>
    <scope>NUCLEOTIDE SEQUENCE</scope>
    <source>
        <strain evidence="5">LMG 23639</strain>
    </source>
</reference>
<comment type="cofactor">
    <cofactor evidence="1">
        <name>adenosylcob(III)alamin</name>
        <dbReference type="ChEBI" id="CHEBI:18408"/>
    </cofactor>
</comment>
<dbReference type="RefSeq" id="WP_238278076.1">
    <property type="nucleotide sequence ID" value="NZ_BPQR01000076.1"/>
</dbReference>
<dbReference type="Gene3D" id="3.20.70.20">
    <property type="match status" value="1"/>
</dbReference>
<reference evidence="5" key="1">
    <citation type="journal article" date="2021" name="Front. Microbiol.">
        <title>Comprehensive Comparative Genomics and Phenotyping of Methylobacterium Species.</title>
        <authorList>
            <person name="Alessa O."/>
            <person name="Ogura Y."/>
            <person name="Fujitani Y."/>
            <person name="Takami H."/>
            <person name="Hayashi T."/>
            <person name="Sahin N."/>
            <person name="Tani A."/>
        </authorList>
    </citation>
    <scope>NUCLEOTIDE SEQUENCE</scope>
    <source>
        <strain evidence="5">LMG 23639</strain>
    </source>
</reference>
<evidence type="ECO:0000256" key="2">
    <source>
        <dbReference type="ARBA" id="ARBA00022628"/>
    </source>
</evidence>
<accession>A0ABQ4T2Y0</accession>
<protein>
    <submittedName>
        <fullName evidence="5">Adenosylcobalamin-dependent ribonucleoside-triphosphate reductase</fullName>
    </submittedName>
</protein>
<dbReference type="Gene3D" id="3.90.1390.10">
    <property type="entry name" value="b-12 dependent (class ii) ribonucleotide reductase, chain A, domain 3"/>
    <property type="match status" value="1"/>
</dbReference>
<keyword evidence="3" id="KW-0560">Oxidoreductase</keyword>
<dbReference type="Proteomes" id="UP001055102">
    <property type="component" value="Unassembled WGS sequence"/>
</dbReference>
<evidence type="ECO:0000256" key="1">
    <source>
        <dbReference type="ARBA" id="ARBA00001922"/>
    </source>
</evidence>
<organism evidence="5 6">
    <name type="scientific">Methylobacterium jeotgali</name>
    <dbReference type="NCBI Taxonomy" id="381630"/>
    <lineage>
        <taxon>Bacteria</taxon>
        <taxon>Pseudomonadati</taxon>
        <taxon>Pseudomonadota</taxon>
        <taxon>Alphaproteobacteria</taxon>
        <taxon>Hyphomicrobiales</taxon>
        <taxon>Methylobacteriaceae</taxon>
        <taxon>Methylobacterium</taxon>
    </lineage>
</organism>
<keyword evidence="6" id="KW-1185">Reference proteome</keyword>
<name>A0ABQ4T2Y0_9HYPH</name>
<dbReference type="PANTHER" id="PTHR43371:SF1">
    <property type="entry name" value="RIBONUCLEOSIDE-DIPHOSPHATE REDUCTASE"/>
    <property type="match status" value="1"/>
</dbReference>
<gene>
    <name evidence="5" type="primary">rtpR</name>
    <name evidence="5" type="ORF">AOPFMNJM_3716</name>
</gene>
<dbReference type="EMBL" id="BPQR01000076">
    <property type="protein sequence ID" value="GJE08379.1"/>
    <property type="molecule type" value="Genomic_DNA"/>
</dbReference>
<dbReference type="Gene3D" id="3.30.1620.10">
    <property type="entry name" value="b-12 dependent (class ii) ribonucleotide reductase, Chain A, Domain 2"/>
    <property type="match status" value="1"/>
</dbReference>
<dbReference type="InterPro" id="IPR050862">
    <property type="entry name" value="RdRp_reductase_class-2"/>
</dbReference>
<dbReference type="PANTHER" id="PTHR43371">
    <property type="entry name" value="VITAMIN B12-DEPENDENT RIBONUCLEOTIDE REDUCTASE"/>
    <property type="match status" value="1"/>
</dbReference>
<keyword evidence="4" id="KW-0170">Cobalt</keyword>
<proteinExistence type="predicted"/>
<evidence type="ECO:0000313" key="6">
    <source>
        <dbReference type="Proteomes" id="UP001055102"/>
    </source>
</evidence>
<evidence type="ECO:0000256" key="4">
    <source>
        <dbReference type="ARBA" id="ARBA00023285"/>
    </source>
</evidence>
<sequence>MLSNHTPSVRAQFTHRRTYLRPLNEEGTRFETVDEAMSRVVGHQRWLWERQLGRDLNTEESAELDELEGLMRSAKVSMSGRVKWMGGTALVRERSAGAFNCSFSVAYTPADLVDIFWLLLNGCGVGFKPVTGLLSGFPSSIKKITVVPSTRTGRGGEENSSESIDMAAGTWRITFGDSAKGWAKALGMLFGEKPRVGELILDFSELRPGGKRLRGYGWISSGWQPLATALERIAGILQEAAHRPLTKGEIIDVVNFLGTVLSSRRSAQICLIETEASNLDELLTDLEWYIEFKTDRWQRGEGQREQSNNSIGFTRKPTAPVVSYLLKRILPTGEPGFVNVEHARRRAPEMEGLNPCAEILLPNKGFCNLVQVVWHRFNGDLAGLLRAQYLAGRANYRQTCVSMRDGVLQLQWNDAQKLLRLCGVSPTGAVAWDGIESPEMLEAARDAAVSGADSMADEFGAPRARRVTQVQPAGTSSKALGLEGDEVHEGAHLALSRWIFNWINFPSNDPMLGAFRAAGYDMKPNPNDPTGVIVCWPVEYPASSKFTAIDLVEGEHLEVNRESAISQLERYRLLMKHYVDHNCSITVSFDEAEIPAMVDWFMEHWDEYVGVSFLKRNNPLATAEELGFKYLPQECVSRERYEAYRRRLSPIDISEDKSAELLDQGECATGGCPIR</sequence>
<dbReference type="SUPFAM" id="SSF51998">
    <property type="entry name" value="PFL-like glycyl radical enzymes"/>
    <property type="match status" value="1"/>
</dbReference>
<evidence type="ECO:0000313" key="5">
    <source>
        <dbReference type="EMBL" id="GJE08379.1"/>
    </source>
</evidence>
<keyword evidence="2" id="KW-0846">Cobalamin</keyword>
<evidence type="ECO:0000256" key="3">
    <source>
        <dbReference type="ARBA" id="ARBA00023002"/>
    </source>
</evidence>
<dbReference type="InterPro" id="IPR013345">
    <property type="entry name" value="RTP_Rdtase_AdoCbl-dep"/>
</dbReference>